<feature type="disulfide bond" evidence="6">
    <location>
        <begin position="1730"/>
        <end position="1769"/>
    </location>
</feature>
<keyword evidence="11" id="KW-1185">Reference proteome</keyword>
<dbReference type="InterPro" id="IPR016024">
    <property type="entry name" value="ARM-type_fold"/>
</dbReference>
<evidence type="ECO:0000256" key="4">
    <source>
        <dbReference type="ARBA" id="ARBA00023157"/>
    </source>
</evidence>
<keyword evidence="8" id="KW-0812">Transmembrane</keyword>
<gene>
    <name evidence="10" type="ORF">AMECASPLE_000992</name>
</gene>
<dbReference type="PROSITE" id="PS00021">
    <property type="entry name" value="KRINGLE_1"/>
    <property type="match status" value="1"/>
</dbReference>
<comment type="caution">
    <text evidence="10">The sequence shown here is derived from an EMBL/GenBank/DDBJ whole genome shotgun (WGS) entry which is preliminary data.</text>
</comment>
<dbReference type="SUPFAM" id="SSF57440">
    <property type="entry name" value="Kringle-like"/>
    <property type="match status" value="1"/>
</dbReference>
<feature type="region of interest" description="Disordered" evidence="7">
    <location>
        <begin position="1927"/>
        <end position="1946"/>
    </location>
</feature>
<reference evidence="10 11" key="1">
    <citation type="submission" date="2021-06" db="EMBL/GenBank/DDBJ databases">
        <authorList>
            <person name="Palmer J.M."/>
        </authorList>
    </citation>
    <scope>NUCLEOTIDE SEQUENCE [LARGE SCALE GENOMIC DNA]</scope>
    <source>
        <strain evidence="10 11">AS_MEX2019</strain>
        <tissue evidence="10">Muscle</tissue>
    </source>
</reference>
<keyword evidence="3" id="KW-0819">tRNA processing</keyword>
<keyword evidence="4 6" id="KW-1015">Disulfide bond</keyword>
<dbReference type="Pfam" id="PF25151">
    <property type="entry name" value="TPR_Trm732_C"/>
    <property type="match status" value="1"/>
</dbReference>
<dbReference type="PANTHER" id="PTHR14387:SF0">
    <property type="entry name" value="DUF2428 DOMAIN-CONTAINING PROTEIN"/>
    <property type="match status" value="1"/>
</dbReference>
<accession>A0ABV0YKN7</accession>
<evidence type="ECO:0000256" key="3">
    <source>
        <dbReference type="ARBA" id="ARBA00022694"/>
    </source>
</evidence>
<dbReference type="InterPro" id="IPR056842">
    <property type="entry name" value="THADA-like_TPR_C"/>
</dbReference>
<dbReference type="PRINTS" id="PR00018">
    <property type="entry name" value="KRINGLE"/>
</dbReference>
<dbReference type="InterPro" id="IPR013806">
    <property type="entry name" value="Kringle-like"/>
</dbReference>
<comment type="function">
    <text evidence="5">Together with methyltransferase FTSJ1, methylates the 2'-O-ribose of nucleotides at position 32 of the anticodon loop of substrate tRNAs.</text>
</comment>
<dbReference type="Proteomes" id="UP001469553">
    <property type="component" value="Unassembled WGS sequence"/>
</dbReference>
<evidence type="ECO:0000256" key="6">
    <source>
        <dbReference type="PROSITE-ProRule" id="PRU00121"/>
    </source>
</evidence>
<dbReference type="CDD" id="cd00108">
    <property type="entry name" value="KR"/>
    <property type="match status" value="1"/>
</dbReference>
<dbReference type="EMBL" id="JAHRIP010037650">
    <property type="protein sequence ID" value="MEQ2294152.1"/>
    <property type="molecule type" value="Genomic_DNA"/>
</dbReference>
<dbReference type="Pfam" id="PF25150">
    <property type="entry name" value="TPR_Trm732"/>
    <property type="match status" value="1"/>
</dbReference>
<dbReference type="InterPro" id="IPR038178">
    <property type="entry name" value="Kringle_sf"/>
</dbReference>
<feature type="transmembrane region" description="Helical" evidence="8">
    <location>
        <begin position="1853"/>
        <end position="1876"/>
    </location>
</feature>
<organism evidence="10 11">
    <name type="scientific">Ameca splendens</name>
    <dbReference type="NCBI Taxonomy" id="208324"/>
    <lineage>
        <taxon>Eukaryota</taxon>
        <taxon>Metazoa</taxon>
        <taxon>Chordata</taxon>
        <taxon>Craniata</taxon>
        <taxon>Vertebrata</taxon>
        <taxon>Euteleostomi</taxon>
        <taxon>Actinopterygii</taxon>
        <taxon>Neopterygii</taxon>
        <taxon>Teleostei</taxon>
        <taxon>Neoteleostei</taxon>
        <taxon>Acanthomorphata</taxon>
        <taxon>Ovalentaria</taxon>
        <taxon>Atherinomorphae</taxon>
        <taxon>Cyprinodontiformes</taxon>
        <taxon>Goodeidae</taxon>
        <taxon>Ameca</taxon>
    </lineage>
</organism>
<name>A0ABV0YKN7_9TELE</name>
<evidence type="ECO:0000256" key="5">
    <source>
        <dbReference type="ARBA" id="ARBA00035625"/>
    </source>
</evidence>
<evidence type="ECO:0000313" key="10">
    <source>
        <dbReference type="EMBL" id="MEQ2294152.1"/>
    </source>
</evidence>
<comment type="caution">
    <text evidence="6">Lacks conserved residue(s) required for the propagation of feature annotation.</text>
</comment>
<dbReference type="InterPro" id="IPR056843">
    <property type="entry name" value="THADA-like_TPR"/>
</dbReference>
<evidence type="ECO:0000256" key="8">
    <source>
        <dbReference type="SAM" id="Phobius"/>
    </source>
</evidence>
<keyword evidence="8" id="KW-0472">Membrane</keyword>
<evidence type="ECO:0000256" key="1">
    <source>
        <dbReference type="ARBA" id="ARBA00010409"/>
    </source>
</evidence>
<evidence type="ECO:0000256" key="7">
    <source>
        <dbReference type="SAM" id="MobiDB-lite"/>
    </source>
</evidence>
<dbReference type="SMART" id="SM00130">
    <property type="entry name" value="KR"/>
    <property type="match status" value="1"/>
</dbReference>
<proteinExistence type="inferred from homology"/>
<dbReference type="InterPro" id="IPR051954">
    <property type="entry name" value="tRNA_methyltransferase_THADA"/>
</dbReference>
<keyword evidence="2 6" id="KW-0420">Kringle</keyword>
<dbReference type="PROSITE" id="PS50070">
    <property type="entry name" value="KRINGLE_2"/>
    <property type="match status" value="1"/>
</dbReference>
<dbReference type="InterPro" id="IPR000001">
    <property type="entry name" value="Kringle"/>
</dbReference>
<dbReference type="Pfam" id="PF10350">
    <property type="entry name" value="DUF2428"/>
    <property type="match status" value="1"/>
</dbReference>
<protein>
    <recommendedName>
        <fullName evidence="9">Kringle domain-containing protein</fullName>
    </recommendedName>
</protein>
<evidence type="ECO:0000313" key="11">
    <source>
        <dbReference type="Proteomes" id="UP001469553"/>
    </source>
</evidence>
<dbReference type="InterPro" id="IPR018056">
    <property type="entry name" value="Kringle_CS"/>
</dbReference>
<sequence>MSFENLIKRLHHCLITEDPASESGCQILQRFVNKLSESSRSSVKRSKERSLEEAVQLLRQISEAQLRGMEKEHLLLLVRLLLSLQLEMVSISTACRKVDQMLQHLAAKVNHQLVYKETLQSFQSIVHSDQVLSLQDLQRACMFLEDSAVGREVWRESYMSMLQRVSESLPAVLQEESQRDGLNCYITVKVCLQVFQLLPSKVAPLVWEDNHSKEAVQKILQALMDIIFGQCCNRDTRLLAGTAVAMLINTASESRIAGAAAWDLLQASYPQPCQLAVGVLQVRCHPAGKDGVERLAVSRGLLTCCPPHVLLSPNQNSTQTCLLLEGLFPLVYALCEEKRDCHYLAFEVLTLWLKKVKECVTDLWKMTGARLLPDDSRLLQQLTHIIWTNAESPVEGVPEFASSAFTLLLNLYAMDCEHFCDTTKTFYFTLLERLLKLPWEAKAKYHRLCALLPYVGADTMLHQYTEVSSHLLKCLSTNHLSPCGSEFYKSLIQQQRRELPASLIEMDLAGRWAKSWQPFLLEALTSEVTLLQTNSSTHLLPCTFQVFSSAVHHLLASLNPHRPGHLHAWACILSSYRAISGCSPWDLQGSSTFKTLQLALGSADDKTRLAALNLLCYSSKTRDIPSTEEMKILKEFIPQNLNCESSPFRQHLQAALRRFLVRIRDGCLAHIREVKGKKKEDVSHESRKDLLERGIGFVEWLGQLPYSFLSPGHSYQRKKTALLLLSAVLETCTDTWSPDKKKGQPPGNIGLLIDCARQRGQWDFFSRTKQLLLISCLEDSTNEIRELSAGMLLRFFPPGFPADIAEVLETRSRQLLCSPRVQEAQMGALMMKILLQKSGHRCEECSLSFAADTGGNPKALCLVRVLLKELEEHYLTAQADMMLSTRTKPIHGVLCALQRCLLEAADDIYTTLDHSLMINLLELLENISLLLLAVLHGDREACVTGKYAPPSFCDMGNAISSLISQQSGCNQTDEEDCVLLSEEHSLVLTCCWVSLKETGIFLGSLVEKILKESKQHSECLLTKQDLTRASKVFKDILLKCRHWGAVEGCCIGFTKFCTSLLSSSDPDLKDIPAQMLKDGLQVVQCPRSTSVTRRAAGLPMLILCVLSAEEASKTRPLLALSMQTLLDTARRPLDENWDQTLDLPQVCAVHTLQALVRGAGLGAAVLQFAPGVAILSLTLLRSPCWAMRNAALQLYSSLCSRVLGQRSSIVEAGPTQHSMSPAAFFFHYPELQPFLLGELRGEAKHLQRPTRGAKLHLQPSLYLILTLLAQLQPGIQDSSEALLDFLPALLQLSASPIYSVRVMASKALVAMTPPSAYMDLLIKLTSKLPGPQESCCHNRLHGQVLQIKALLDRALCADSVLSDDLREVVSRIHASMWLGTAAQRCPLVRAVYLSVADSLRKHSCETFLLQLSDKLMHDLQTPQQGLQVGLSSFHQQALNFLCTDPKWACQIWENFSAAPPELRLSLVSWLQDRRGLMQTDMKEVIQRVLQSNLKEALLGDSVDYRTSVLECQRTPEAPEVLRVMCSEVLCAAGVPLINTLREHSSLPAIMMRLINTGLYLLQDQSPQARQKVAHFASLLHHSRQGDNQSSVYIMQINRALLLLLDLLLQECWDTPGTLELLLSHLPQTDLISVLKEASATGGSSSLYEQDETLTSWAEENVTQVLDNLAACEQLQPAPQLSKMFFSLHIVFLSAAVVEGSTPSGEQRDCVRSRGVDYRGEQQSSSTGLTCLNWINTARDYDVEMHPDSQTGAGDHNYCRNPDASEGPWCYIASPDGAIQRQLCAIETCNEQTSAASAESAPLTPTEIIPSTQSLQLATMGQQREVAAVQPVMGISQRVRTGPKKKKDPGPMGMVLGILMMAIIIILGVGIMLGYFYKRVRTLKKQHDQRVYEREMQRITLPLSAFSNPTCELIDENTIVITAEQETTPVQEGGDPLMGQHAGTPGA</sequence>
<evidence type="ECO:0000259" key="9">
    <source>
        <dbReference type="PROSITE" id="PS50070"/>
    </source>
</evidence>
<evidence type="ECO:0000256" key="2">
    <source>
        <dbReference type="ARBA" id="ARBA00022572"/>
    </source>
</evidence>
<comment type="similarity">
    <text evidence="1">Belongs to the THADA family.</text>
</comment>
<dbReference type="Pfam" id="PF00051">
    <property type="entry name" value="Kringle"/>
    <property type="match status" value="1"/>
</dbReference>
<dbReference type="SUPFAM" id="SSF48371">
    <property type="entry name" value="ARM repeat"/>
    <property type="match status" value="1"/>
</dbReference>
<feature type="domain" description="Kringle" evidence="9">
    <location>
        <begin position="1708"/>
        <end position="1788"/>
    </location>
</feature>
<keyword evidence="8" id="KW-1133">Transmembrane helix</keyword>
<dbReference type="PANTHER" id="PTHR14387">
    <property type="entry name" value="THADA/DEATH RECEPTOR INTERACTING PROTEIN"/>
    <property type="match status" value="1"/>
</dbReference>
<dbReference type="InterPro" id="IPR019442">
    <property type="entry name" value="THADA/TRM732_DUF2428"/>
</dbReference>
<dbReference type="Gene3D" id="2.40.20.10">
    <property type="entry name" value="Plasminogen Kringle 4"/>
    <property type="match status" value="1"/>
</dbReference>